<gene>
    <name evidence="2" type="primary">ku</name>
    <name evidence="6" type="ORF">H8S84_16695</name>
</gene>
<evidence type="ECO:0000256" key="2">
    <source>
        <dbReference type="HAMAP-Rule" id="MF_01875"/>
    </source>
</evidence>
<sequence length="262" mass="29968">MKTIWKGSLGFGLVNIPIKMYSATTQRRLDFDLLDKRNHARVRNKRVNEKTGEEVPYKEIVKAYKYNGKYVELTEEDLERAEEEKSQQIQLNSFVEEDEIDEIYFKKPYYLAPEKGNKTGYGLLRDAMRRTGKVGIATVVMRGKEDLAVIRPMGDALVLQKLRFGEEVKATDELDLPHKVDIGGQQLDMAVELINQFTSEFDIRDYKDTYTEKLMKTIESKAKGKKKKAAAKKTEAVPTKTKDLMAQLKASLSSSQPKMRAS</sequence>
<dbReference type="PANTHER" id="PTHR41251">
    <property type="entry name" value="NON-HOMOLOGOUS END JOINING PROTEIN KU"/>
    <property type="match status" value="1"/>
</dbReference>
<evidence type="ECO:0000313" key="6">
    <source>
        <dbReference type="EMBL" id="MBC5994484.1"/>
    </source>
</evidence>
<feature type="compositionally biased region" description="Basic and acidic residues" evidence="4">
    <location>
        <begin position="232"/>
        <end position="243"/>
    </location>
</feature>
<feature type="compositionally biased region" description="Polar residues" evidence="4">
    <location>
        <begin position="250"/>
        <end position="262"/>
    </location>
</feature>
<evidence type="ECO:0000256" key="1">
    <source>
        <dbReference type="ARBA" id="ARBA00023125"/>
    </source>
</evidence>
<comment type="similarity">
    <text evidence="2">Belongs to the prokaryotic Ku family.</text>
</comment>
<dbReference type="InterPro" id="IPR009187">
    <property type="entry name" value="Prok_Ku"/>
</dbReference>
<dbReference type="PIRSF" id="PIRSF006493">
    <property type="entry name" value="Prok_Ku"/>
    <property type="match status" value="1"/>
</dbReference>
<dbReference type="Gene3D" id="2.40.290.10">
    <property type="match status" value="1"/>
</dbReference>
<feature type="region of interest" description="Disordered" evidence="4">
    <location>
        <begin position="221"/>
        <end position="262"/>
    </location>
</feature>
<keyword evidence="2" id="KW-0233">DNA recombination</keyword>
<dbReference type="HAMAP" id="MF_01875">
    <property type="entry name" value="Prokaryotic_Ku"/>
    <property type="match status" value="1"/>
</dbReference>
<name>A0A923NA53_9BACT</name>
<dbReference type="Pfam" id="PF02735">
    <property type="entry name" value="Ku"/>
    <property type="match status" value="1"/>
</dbReference>
<comment type="function">
    <text evidence="2">With LigD forms a non-homologous end joining (NHEJ) DNA repair enzyme, which repairs dsDNA breaks with reduced fidelity. Binds linear dsDNA with 5'- and 3'- overhangs but not closed circular dsDNA nor ssDNA. Recruits and stimulates the ligase activity of LigD.</text>
</comment>
<evidence type="ECO:0000313" key="7">
    <source>
        <dbReference type="Proteomes" id="UP000603640"/>
    </source>
</evidence>
<comment type="caution">
    <text evidence="6">The sequence shown here is derived from an EMBL/GenBank/DDBJ whole genome shotgun (WGS) entry which is preliminary data.</text>
</comment>
<keyword evidence="3" id="KW-0175">Coiled coil</keyword>
<dbReference type="GO" id="GO:0006303">
    <property type="term" value="P:double-strand break repair via nonhomologous end joining"/>
    <property type="evidence" value="ECO:0007669"/>
    <property type="project" value="UniProtKB-UniRule"/>
</dbReference>
<accession>A0A923NA53</accession>
<keyword evidence="2" id="KW-0227">DNA damage</keyword>
<proteinExistence type="inferred from homology"/>
<organism evidence="6 7">
    <name type="scientific">Pontibacter cellulosilyticus</name>
    <dbReference type="NCBI Taxonomy" id="1720253"/>
    <lineage>
        <taxon>Bacteria</taxon>
        <taxon>Pseudomonadati</taxon>
        <taxon>Bacteroidota</taxon>
        <taxon>Cytophagia</taxon>
        <taxon>Cytophagales</taxon>
        <taxon>Hymenobacteraceae</taxon>
        <taxon>Pontibacter</taxon>
    </lineage>
</organism>
<dbReference type="Proteomes" id="UP000603640">
    <property type="component" value="Unassembled WGS sequence"/>
</dbReference>
<comment type="subunit">
    <text evidence="2">Homodimer. Interacts with LigD.</text>
</comment>
<protein>
    <recommendedName>
        <fullName evidence="2">Non-homologous end joining protein Ku</fullName>
    </recommendedName>
</protein>
<dbReference type="InterPro" id="IPR006164">
    <property type="entry name" value="DNA_bd_Ku70/Ku80"/>
</dbReference>
<evidence type="ECO:0000259" key="5">
    <source>
        <dbReference type="SMART" id="SM00559"/>
    </source>
</evidence>
<dbReference type="InterPro" id="IPR016194">
    <property type="entry name" value="SPOC-like_C_dom_sf"/>
</dbReference>
<keyword evidence="7" id="KW-1185">Reference proteome</keyword>
<dbReference type="SUPFAM" id="SSF100939">
    <property type="entry name" value="SPOC domain-like"/>
    <property type="match status" value="1"/>
</dbReference>
<reference evidence="6" key="1">
    <citation type="submission" date="2020-08" db="EMBL/GenBank/DDBJ databases">
        <title>Pontibacter sp. SD6 16S ribosomal RNA gene Genome sequencing and assembly.</title>
        <authorList>
            <person name="Kang M."/>
        </authorList>
    </citation>
    <scope>NUCLEOTIDE SEQUENCE</scope>
    <source>
        <strain evidence="6">SD6</strain>
    </source>
</reference>
<dbReference type="SMART" id="SM00559">
    <property type="entry name" value="Ku78"/>
    <property type="match status" value="1"/>
</dbReference>
<dbReference type="AlphaFoldDB" id="A0A923NA53"/>
<dbReference type="EMBL" id="JACRVF010000005">
    <property type="protein sequence ID" value="MBC5994484.1"/>
    <property type="molecule type" value="Genomic_DNA"/>
</dbReference>
<dbReference type="GO" id="GO:0003690">
    <property type="term" value="F:double-stranded DNA binding"/>
    <property type="evidence" value="ECO:0007669"/>
    <property type="project" value="UniProtKB-UniRule"/>
</dbReference>
<dbReference type="PANTHER" id="PTHR41251:SF1">
    <property type="entry name" value="NON-HOMOLOGOUS END JOINING PROTEIN KU"/>
    <property type="match status" value="1"/>
</dbReference>
<dbReference type="NCBIfam" id="TIGR02772">
    <property type="entry name" value="Ku_bact"/>
    <property type="match status" value="1"/>
</dbReference>
<evidence type="ECO:0000256" key="3">
    <source>
        <dbReference type="SAM" id="Coils"/>
    </source>
</evidence>
<keyword evidence="1 2" id="KW-0238">DNA-binding</keyword>
<evidence type="ECO:0000256" key="4">
    <source>
        <dbReference type="SAM" id="MobiDB-lite"/>
    </source>
</evidence>
<feature type="domain" description="Ku" evidence="5">
    <location>
        <begin position="52"/>
        <end position="179"/>
    </location>
</feature>
<dbReference type="GO" id="GO:0006310">
    <property type="term" value="P:DNA recombination"/>
    <property type="evidence" value="ECO:0007669"/>
    <property type="project" value="UniProtKB-KW"/>
</dbReference>
<dbReference type="FunFam" id="2.40.290.10:FF:000004">
    <property type="entry name" value="Non-homologous end joining protein Ku"/>
    <property type="match status" value="1"/>
</dbReference>
<dbReference type="RefSeq" id="WP_187068504.1">
    <property type="nucleotide sequence ID" value="NZ_JACRVF010000005.1"/>
</dbReference>
<keyword evidence="2" id="KW-0234">DNA repair</keyword>
<feature type="coiled-coil region" evidence="3">
    <location>
        <begin position="71"/>
        <end position="98"/>
    </location>
</feature>